<protein>
    <submittedName>
        <fullName evidence="2">Uncharacterized protein</fullName>
    </submittedName>
</protein>
<dbReference type="AlphaFoldDB" id="A0A9D1K512"/>
<accession>A0A9D1K512</accession>
<comment type="caution">
    <text evidence="2">The sequence shown here is derived from an EMBL/GenBank/DDBJ whole genome shotgun (WGS) entry which is preliminary data.</text>
</comment>
<gene>
    <name evidence="2" type="ORF">IAA84_00905</name>
</gene>
<organism evidence="2 3">
    <name type="scientific">Candidatus Alectryocaccomicrobium excrementavium</name>
    <dbReference type="NCBI Taxonomy" id="2840668"/>
    <lineage>
        <taxon>Bacteria</taxon>
        <taxon>Bacillati</taxon>
        <taxon>Bacillota</taxon>
        <taxon>Clostridia</taxon>
        <taxon>Candidatus Alectryocaccomicrobium</taxon>
    </lineage>
</organism>
<evidence type="ECO:0000313" key="3">
    <source>
        <dbReference type="Proteomes" id="UP000824140"/>
    </source>
</evidence>
<dbReference type="EMBL" id="DVJN01000016">
    <property type="protein sequence ID" value="HIS91555.1"/>
    <property type="molecule type" value="Genomic_DNA"/>
</dbReference>
<keyword evidence="1" id="KW-0812">Transmembrane</keyword>
<keyword evidence="1" id="KW-1133">Transmembrane helix</keyword>
<proteinExistence type="predicted"/>
<evidence type="ECO:0000256" key="1">
    <source>
        <dbReference type="SAM" id="Phobius"/>
    </source>
</evidence>
<reference evidence="2" key="1">
    <citation type="submission" date="2020-10" db="EMBL/GenBank/DDBJ databases">
        <authorList>
            <person name="Gilroy R."/>
        </authorList>
    </citation>
    <scope>NUCLEOTIDE SEQUENCE</scope>
    <source>
        <strain evidence="2">13766</strain>
    </source>
</reference>
<reference evidence="2" key="2">
    <citation type="journal article" date="2021" name="PeerJ">
        <title>Extensive microbial diversity within the chicken gut microbiome revealed by metagenomics and culture.</title>
        <authorList>
            <person name="Gilroy R."/>
            <person name="Ravi A."/>
            <person name="Getino M."/>
            <person name="Pursley I."/>
            <person name="Horton D.L."/>
            <person name="Alikhan N.F."/>
            <person name="Baker D."/>
            <person name="Gharbi K."/>
            <person name="Hall N."/>
            <person name="Watson M."/>
            <person name="Adriaenssens E.M."/>
            <person name="Foster-Nyarko E."/>
            <person name="Jarju S."/>
            <person name="Secka A."/>
            <person name="Antonio M."/>
            <person name="Oren A."/>
            <person name="Chaudhuri R.R."/>
            <person name="La Ragione R."/>
            <person name="Hildebrand F."/>
            <person name="Pallen M.J."/>
        </authorList>
    </citation>
    <scope>NUCLEOTIDE SEQUENCE</scope>
    <source>
        <strain evidence="2">13766</strain>
    </source>
</reference>
<sequence>MITQDLKNPKSQGLGGLLIVLGILLAIFLAVILSALARPLVGALASTLFVWLVGGCVALYITRRFVLKFRYSMDARRLRIERVYGERARFMLEFPLDSLLKVGAPEEIQAAYPSAHRSNAALKDVPMETVALAYKQEGKVRLLLMQPNEEIRARLLNALRKG</sequence>
<dbReference type="Proteomes" id="UP000824140">
    <property type="component" value="Unassembled WGS sequence"/>
</dbReference>
<keyword evidence="1" id="KW-0472">Membrane</keyword>
<feature type="transmembrane region" description="Helical" evidence="1">
    <location>
        <begin position="43"/>
        <end position="62"/>
    </location>
</feature>
<feature type="transmembrane region" description="Helical" evidence="1">
    <location>
        <begin position="12"/>
        <end position="37"/>
    </location>
</feature>
<evidence type="ECO:0000313" key="2">
    <source>
        <dbReference type="EMBL" id="HIS91555.1"/>
    </source>
</evidence>
<name>A0A9D1K512_9FIRM</name>